<keyword evidence="2" id="KW-0732">Signal</keyword>
<sequence length="142" mass="14140">MPIRCSAVALVTATMTALLLTGCSAQQTDPTGGTPTPTATATTPIPDPGAPAAYDNACDGKQAILSGEHVKRSIDHCDAVAVTAAGSTITIGETGSLVVEGSDNTITVASVDSVMLLGSNNTVRVESGTPQVDDQGAGNTVR</sequence>
<feature type="compositionally biased region" description="Low complexity" evidence="1">
    <location>
        <begin position="28"/>
        <end position="44"/>
    </location>
</feature>
<gene>
    <name evidence="3" type="ORF">QUG98_15830</name>
</gene>
<evidence type="ECO:0000313" key="4">
    <source>
        <dbReference type="Proteomes" id="UP001235720"/>
    </source>
</evidence>
<evidence type="ECO:0000256" key="1">
    <source>
        <dbReference type="SAM" id="MobiDB-lite"/>
    </source>
</evidence>
<proteinExistence type="predicted"/>
<feature type="region of interest" description="Disordered" evidence="1">
    <location>
        <begin position="27"/>
        <end position="49"/>
    </location>
</feature>
<comment type="caution">
    <text evidence="3">The sequence shown here is derived from an EMBL/GenBank/DDBJ whole genome shotgun (WGS) entry which is preliminary data.</text>
</comment>
<evidence type="ECO:0000256" key="2">
    <source>
        <dbReference type="SAM" id="SignalP"/>
    </source>
</evidence>
<dbReference type="InterPro" id="IPR021417">
    <property type="entry name" value="DUF3060"/>
</dbReference>
<dbReference type="Pfam" id="PF11259">
    <property type="entry name" value="DUF3060"/>
    <property type="match status" value="1"/>
</dbReference>
<name>A0ABT7TK07_9MICO</name>
<dbReference type="EMBL" id="JAUCMM010000017">
    <property type="protein sequence ID" value="MDM7889923.1"/>
    <property type="molecule type" value="Genomic_DNA"/>
</dbReference>
<keyword evidence="4" id="KW-1185">Reference proteome</keyword>
<dbReference type="RefSeq" id="WP_289471453.1">
    <property type="nucleotide sequence ID" value="NZ_JAUCMM010000017.1"/>
</dbReference>
<evidence type="ECO:0000313" key="3">
    <source>
        <dbReference type="EMBL" id="MDM7889923.1"/>
    </source>
</evidence>
<feature type="chain" id="PRO_5045487075" evidence="2">
    <location>
        <begin position="26"/>
        <end position="142"/>
    </location>
</feature>
<dbReference type="Proteomes" id="UP001235720">
    <property type="component" value="Unassembled WGS sequence"/>
</dbReference>
<reference evidence="3 4" key="1">
    <citation type="submission" date="2023-06" db="EMBL/GenBank/DDBJ databases">
        <authorList>
            <person name="Feng G."/>
            <person name="Li J."/>
            <person name="Zhu H."/>
        </authorList>
    </citation>
    <scope>NUCLEOTIDE SEQUENCE [LARGE SCALE GENOMIC DNA]</scope>
    <source>
        <strain evidence="3 4">RHCJP20</strain>
    </source>
</reference>
<dbReference type="PROSITE" id="PS51257">
    <property type="entry name" value="PROKAR_LIPOPROTEIN"/>
    <property type="match status" value="1"/>
</dbReference>
<organism evidence="3 4">
    <name type="scientific">Curtobacterium subtropicum</name>
    <dbReference type="NCBI Taxonomy" id="3055138"/>
    <lineage>
        <taxon>Bacteria</taxon>
        <taxon>Bacillati</taxon>
        <taxon>Actinomycetota</taxon>
        <taxon>Actinomycetes</taxon>
        <taxon>Micrococcales</taxon>
        <taxon>Microbacteriaceae</taxon>
        <taxon>Curtobacterium</taxon>
    </lineage>
</organism>
<protein>
    <submittedName>
        <fullName evidence="3">DUF3060 domain-containing protein</fullName>
    </submittedName>
</protein>
<feature type="signal peptide" evidence="2">
    <location>
        <begin position="1"/>
        <end position="25"/>
    </location>
</feature>
<accession>A0ABT7TK07</accession>